<feature type="transmembrane region" description="Helical" evidence="10">
    <location>
        <begin position="364"/>
        <end position="380"/>
    </location>
</feature>
<dbReference type="EMBL" id="MCIF01000002">
    <property type="protein sequence ID" value="RAQ97509.1"/>
    <property type="molecule type" value="Genomic_DNA"/>
</dbReference>
<dbReference type="GO" id="GO:0031501">
    <property type="term" value="C:mannosyltransferase complex"/>
    <property type="evidence" value="ECO:0007669"/>
    <property type="project" value="TreeGrafter"/>
</dbReference>
<dbReference type="PANTHER" id="PTHR12468">
    <property type="entry name" value="GPI MANNOSYLTRANSFERASE 2"/>
    <property type="match status" value="1"/>
</dbReference>
<keyword evidence="6 10" id="KW-0812">Transmembrane</keyword>
<dbReference type="RefSeq" id="WP_112431938.1">
    <property type="nucleotide sequence ID" value="NZ_MCIF01000002.1"/>
</dbReference>
<comment type="pathway">
    <text evidence="2">Glycolipid biosynthesis; glycosylphosphatidylinositol-anchor biosynthesis.</text>
</comment>
<dbReference type="OrthoDB" id="141091at2"/>
<evidence type="ECO:0000256" key="5">
    <source>
        <dbReference type="ARBA" id="ARBA00022679"/>
    </source>
</evidence>
<dbReference type="PANTHER" id="PTHR12468:SF2">
    <property type="entry name" value="GPI MANNOSYLTRANSFERASE 2"/>
    <property type="match status" value="1"/>
</dbReference>
<dbReference type="UniPathway" id="UPA00196"/>
<dbReference type="GO" id="GO:0000009">
    <property type="term" value="F:alpha-1,6-mannosyltransferase activity"/>
    <property type="evidence" value="ECO:0007669"/>
    <property type="project" value="InterPro"/>
</dbReference>
<evidence type="ECO:0000313" key="12">
    <source>
        <dbReference type="Proteomes" id="UP000248706"/>
    </source>
</evidence>
<feature type="transmembrane region" description="Helical" evidence="10">
    <location>
        <begin position="238"/>
        <end position="261"/>
    </location>
</feature>
<feature type="transmembrane region" description="Helical" evidence="10">
    <location>
        <begin position="159"/>
        <end position="177"/>
    </location>
</feature>
<comment type="subcellular location">
    <subcellularLocation>
        <location evidence="1">Endoplasmic reticulum membrane</location>
        <topology evidence="1">Multi-pass membrane protein</topology>
    </subcellularLocation>
</comment>
<dbReference type="Proteomes" id="UP000248706">
    <property type="component" value="Unassembled WGS sequence"/>
</dbReference>
<evidence type="ECO:0000256" key="6">
    <source>
        <dbReference type="ARBA" id="ARBA00022692"/>
    </source>
</evidence>
<keyword evidence="4" id="KW-0328">Glycosyltransferase</keyword>
<feature type="transmembrane region" description="Helical" evidence="10">
    <location>
        <begin position="336"/>
        <end position="352"/>
    </location>
</feature>
<keyword evidence="5" id="KW-0808">Transferase</keyword>
<feature type="transmembrane region" description="Helical" evidence="10">
    <location>
        <begin position="197"/>
        <end position="226"/>
    </location>
</feature>
<feature type="transmembrane region" description="Helical" evidence="10">
    <location>
        <begin position="126"/>
        <end position="147"/>
    </location>
</feature>
<evidence type="ECO:0000256" key="8">
    <source>
        <dbReference type="ARBA" id="ARBA00022989"/>
    </source>
</evidence>
<keyword evidence="8 10" id="KW-1133">Transmembrane helix</keyword>
<dbReference type="GO" id="GO:0004376">
    <property type="term" value="F:GPI mannosyltransferase activity"/>
    <property type="evidence" value="ECO:0007669"/>
    <property type="project" value="InterPro"/>
</dbReference>
<evidence type="ECO:0008006" key="13">
    <source>
        <dbReference type="Google" id="ProtNLM"/>
    </source>
</evidence>
<dbReference type="GO" id="GO:0016020">
    <property type="term" value="C:membrane"/>
    <property type="evidence" value="ECO:0007669"/>
    <property type="project" value="GOC"/>
</dbReference>
<dbReference type="GO" id="GO:0006506">
    <property type="term" value="P:GPI anchor biosynthetic process"/>
    <property type="evidence" value="ECO:0007669"/>
    <property type="project" value="UniProtKB-UniPathway"/>
</dbReference>
<evidence type="ECO:0000256" key="2">
    <source>
        <dbReference type="ARBA" id="ARBA00004687"/>
    </source>
</evidence>
<sequence length="418" mass="46792">MHQLSSSDESSATNVAVPSPARALSPRATELQLWLTALRAALPAYLLSHTLFALLTYLAPLFMLPNFSPLVLPLSSLVHNWHHWDAAHYTTIAQTGYTQWWQTAFFPLFPLLEHLGAPAALGSPHVAGLVIANLAGLTMLTVFYRLLAEDFSAALARRVLLYFALFPSAFFLAAAYPESLFLLWSLLCFYGLRHQRWWLAGLCGLLAALTRPAGLLLVVLFVYEYGSRCGWQLLRLRLSALAAGLIPLGTGLFALYCLLRFGDPLAFSHAQARWNRYLELPGLSVLKTILSFFKFHFVSFDAIHNAFDLVCVLFIVLLVILCWVGPWRLPAERRGYALYALLFCLFGLLWPTRSGAPLNAFPRYLLEAAPAFVVLGLLMEDTSGRWSRLRSVLGYYPIYATALLSFALLQFLTGRWMV</sequence>
<protein>
    <recommendedName>
        <fullName evidence="13">Glycosyltransferase RgtA/B/C/D-like domain-containing protein</fullName>
    </recommendedName>
</protein>
<dbReference type="AlphaFoldDB" id="A0A328VK78"/>
<organism evidence="11 12">
    <name type="scientific">Thermogemmatispora tikiterensis</name>
    <dbReference type="NCBI Taxonomy" id="1825093"/>
    <lineage>
        <taxon>Bacteria</taxon>
        <taxon>Bacillati</taxon>
        <taxon>Chloroflexota</taxon>
        <taxon>Ktedonobacteria</taxon>
        <taxon>Thermogemmatisporales</taxon>
        <taxon>Thermogemmatisporaceae</taxon>
        <taxon>Thermogemmatispora</taxon>
    </lineage>
</organism>
<evidence type="ECO:0000256" key="10">
    <source>
        <dbReference type="SAM" id="Phobius"/>
    </source>
</evidence>
<gene>
    <name evidence="11" type="ORF">A4R35_18375</name>
</gene>
<keyword evidence="7" id="KW-0256">Endoplasmic reticulum</keyword>
<reference evidence="11 12" key="1">
    <citation type="submission" date="2016-08" db="EMBL/GenBank/DDBJ databases">
        <title>Analysis of Carbohydrate Active Enzymes in Thermogemmatispora T81 Reveals Carbohydrate Degradation Ability.</title>
        <authorList>
            <person name="Tomazini A."/>
            <person name="Lal S."/>
            <person name="Stott M."/>
            <person name="Henrissat B."/>
            <person name="Polikarpov I."/>
            <person name="Sparling R."/>
            <person name="Levin D.B."/>
        </authorList>
    </citation>
    <scope>NUCLEOTIDE SEQUENCE [LARGE SCALE GENOMIC DNA]</scope>
    <source>
        <strain evidence="11 12">T81</strain>
    </source>
</reference>
<evidence type="ECO:0000256" key="1">
    <source>
        <dbReference type="ARBA" id="ARBA00004477"/>
    </source>
</evidence>
<feature type="transmembrane region" description="Helical" evidence="10">
    <location>
        <begin position="44"/>
        <end position="64"/>
    </location>
</feature>
<feature type="transmembrane region" description="Helical" evidence="10">
    <location>
        <begin position="392"/>
        <end position="412"/>
    </location>
</feature>
<evidence type="ECO:0000256" key="4">
    <source>
        <dbReference type="ARBA" id="ARBA00022676"/>
    </source>
</evidence>
<feature type="transmembrane region" description="Helical" evidence="10">
    <location>
        <begin position="302"/>
        <end position="324"/>
    </location>
</feature>
<comment type="caution">
    <text evidence="11">The sequence shown here is derived from an EMBL/GenBank/DDBJ whole genome shotgun (WGS) entry which is preliminary data.</text>
</comment>
<evidence type="ECO:0000256" key="7">
    <source>
        <dbReference type="ARBA" id="ARBA00022824"/>
    </source>
</evidence>
<dbReference type="Pfam" id="PF04188">
    <property type="entry name" value="Mannosyl_trans2"/>
    <property type="match status" value="1"/>
</dbReference>
<keyword evidence="9 10" id="KW-0472">Membrane</keyword>
<keyword evidence="3" id="KW-0337">GPI-anchor biosynthesis</keyword>
<evidence type="ECO:0000256" key="9">
    <source>
        <dbReference type="ARBA" id="ARBA00023136"/>
    </source>
</evidence>
<accession>A0A328VK78</accession>
<name>A0A328VK78_9CHLR</name>
<proteinExistence type="predicted"/>
<evidence type="ECO:0000256" key="3">
    <source>
        <dbReference type="ARBA" id="ARBA00022502"/>
    </source>
</evidence>
<keyword evidence="12" id="KW-1185">Reference proteome</keyword>
<dbReference type="InterPro" id="IPR007315">
    <property type="entry name" value="PIG-V/Gpi18"/>
</dbReference>
<evidence type="ECO:0000313" key="11">
    <source>
        <dbReference type="EMBL" id="RAQ97509.1"/>
    </source>
</evidence>